<feature type="compositionally biased region" description="Polar residues" evidence="1">
    <location>
        <begin position="463"/>
        <end position="475"/>
    </location>
</feature>
<gene>
    <name evidence="2" type="ORF">Pmani_001091</name>
</gene>
<feature type="compositionally biased region" description="Polar residues" evidence="1">
    <location>
        <begin position="291"/>
        <end position="303"/>
    </location>
</feature>
<protein>
    <submittedName>
        <fullName evidence="2">Uncharacterized protein</fullName>
    </submittedName>
</protein>
<sequence length="722" mass="81309">MADKSPGKPPSPDDGDGRGRTEKHKRSLLSKVSFFENVWWGQARSPSLERRRPLSRNQEGKSPPLEFGEEVFVVDEPDGGPGEKKARREATGGGVDTPPRRRHSSNRSEDDWEWVEDETSTLAEDIERRLEERRRMRSGSAGGMSPTREWVQLRRSTTSGSTTPTDRRGSTPKPWEDVLRREASMAEEIEHRLEQHRQEVRQRIESPVKEWPLLRRSPGLRGSRGTTPERDAADRDRTRSNERRRSRESSLSPARQKVERRVVAKAEREGGVVTALTTSTHTTTHWDPTSGKPNTQTHTSSGDLQELDPSSADKDDYQSVEEEHSESVEGGARKRYSRVFVRRTVERTLTTSPSPEPTEQESLKYFSPTFDFSHTTRSRTLSGPRPRIRSRTPSVERILEDEEEDYPSSATHKPSIDTDSHPANENESTMPDAGASSLSPKRPSTKPRESQADIKVHHHDESSTSVHESFTISQNIDHESKNPDERLTMETVSTVHLEGGGNNKNETQRYSTRVLIRDRDPSYTKYVVTSRTASRDSLFSSTSSSEDSPGGVEGGTGVPPWVQRVVVEGSEEDHAPGIFRLKSHQYQEHISSMKASVLSPFSRYMIIAWSEVTPPPGNTPLAPPTPPHHLSDLTHLPLLYPPYHLTHLPLLYPSYHIIHLHAPSTLPNYLIHLHTSPSHLPISRASSPTYLHLQTHQLTPTSITYPTYPISPTFPFTQTSPT</sequence>
<feature type="compositionally biased region" description="Basic and acidic residues" evidence="1">
    <location>
        <begin position="476"/>
        <end position="485"/>
    </location>
</feature>
<dbReference type="EMBL" id="JAWZYT010000073">
    <property type="protein sequence ID" value="KAK4328492.1"/>
    <property type="molecule type" value="Genomic_DNA"/>
</dbReference>
<dbReference type="Proteomes" id="UP001292094">
    <property type="component" value="Unassembled WGS sequence"/>
</dbReference>
<feature type="compositionally biased region" description="Low complexity" evidence="1">
    <location>
        <begin position="154"/>
        <end position="164"/>
    </location>
</feature>
<comment type="caution">
    <text evidence="2">The sequence shown here is derived from an EMBL/GenBank/DDBJ whole genome shotgun (WGS) entry which is preliminary data.</text>
</comment>
<evidence type="ECO:0000313" key="2">
    <source>
        <dbReference type="EMBL" id="KAK4328492.1"/>
    </source>
</evidence>
<feature type="compositionally biased region" description="Basic and acidic residues" evidence="1">
    <location>
        <begin position="165"/>
        <end position="208"/>
    </location>
</feature>
<evidence type="ECO:0000313" key="3">
    <source>
        <dbReference type="Proteomes" id="UP001292094"/>
    </source>
</evidence>
<feature type="compositionally biased region" description="Basic and acidic residues" evidence="1">
    <location>
        <begin position="256"/>
        <end position="270"/>
    </location>
</feature>
<feature type="compositionally biased region" description="Basic and acidic residues" evidence="1">
    <location>
        <begin position="446"/>
        <end position="462"/>
    </location>
</feature>
<evidence type="ECO:0000256" key="1">
    <source>
        <dbReference type="SAM" id="MobiDB-lite"/>
    </source>
</evidence>
<feature type="region of interest" description="Disordered" evidence="1">
    <location>
        <begin position="530"/>
        <end position="559"/>
    </location>
</feature>
<feature type="region of interest" description="Disordered" evidence="1">
    <location>
        <begin position="1"/>
        <end position="27"/>
    </location>
</feature>
<keyword evidence="3" id="KW-1185">Reference proteome</keyword>
<organism evidence="2 3">
    <name type="scientific">Petrolisthes manimaculis</name>
    <dbReference type="NCBI Taxonomy" id="1843537"/>
    <lineage>
        <taxon>Eukaryota</taxon>
        <taxon>Metazoa</taxon>
        <taxon>Ecdysozoa</taxon>
        <taxon>Arthropoda</taxon>
        <taxon>Crustacea</taxon>
        <taxon>Multicrustacea</taxon>
        <taxon>Malacostraca</taxon>
        <taxon>Eumalacostraca</taxon>
        <taxon>Eucarida</taxon>
        <taxon>Decapoda</taxon>
        <taxon>Pleocyemata</taxon>
        <taxon>Anomura</taxon>
        <taxon>Galatheoidea</taxon>
        <taxon>Porcellanidae</taxon>
        <taxon>Petrolisthes</taxon>
    </lineage>
</organism>
<feature type="compositionally biased region" description="Low complexity" evidence="1">
    <location>
        <begin position="274"/>
        <end position="289"/>
    </location>
</feature>
<feature type="compositionally biased region" description="Basic and acidic residues" evidence="1">
    <location>
        <begin position="311"/>
        <end position="327"/>
    </location>
</feature>
<name>A0AAE1QNH1_9EUCA</name>
<feature type="region of interest" description="Disordered" evidence="1">
    <location>
        <begin position="133"/>
        <end position="485"/>
    </location>
</feature>
<feature type="compositionally biased region" description="Polar residues" evidence="1">
    <location>
        <begin position="370"/>
        <end position="381"/>
    </location>
</feature>
<proteinExistence type="predicted"/>
<feature type="compositionally biased region" description="Low complexity" evidence="1">
    <location>
        <begin position="535"/>
        <end position="550"/>
    </location>
</feature>
<feature type="compositionally biased region" description="Basic and acidic residues" evidence="1">
    <location>
        <begin position="81"/>
        <end position="90"/>
    </location>
</feature>
<feature type="compositionally biased region" description="Basic and acidic residues" evidence="1">
    <location>
        <begin position="414"/>
        <end position="424"/>
    </location>
</feature>
<dbReference type="AlphaFoldDB" id="A0AAE1QNH1"/>
<feature type="compositionally biased region" description="Basic and acidic residues" evidence="1">
    <location>
        <begin position="227"/>
        <end position="248"/>
    </location>
</feature>
<feature type="compositionally biased region" description="Low complexity" evidence="1">
    <location>
        <begin position="214"/>
        <end position="225"/>
    </location>
</feature>
<reference evidence="2" key="1">
    <citation type="submission" date="2023-11" db="EMBL/GenBank/DDBJ databases">
        <title>Genome assemblies of two species of porcelain crab, Petrolisthes cinctipes and Petrolisthes manimaculis (Anomura: Porcellanidae).</title>
        <authorList>
            <person name="Angst P."/>
        </authorList>
    </citation>
    <scope>NUCLEOTIDE SEQUENCE</scope>
    <source>
        <strain evidence="2">PB745_02</strain>
        <tissue evidence="2">Gill</tissue>
    </source>
</reference>
<feature type="compositionally biased region" description="Acidic residues" evidence="1">
    <location>
        <begin position="67"/>
        <end position="78"/>
    </location>
</feature>
<feature type="compositionally biased region" description="Acidic residues" evidence="1">
    <location>
        <begin position="110"/>
        <end position="119"/>
    </location>
</feature>
<accession>A0AAE1QNH1</accession>
<feature type="region of interest" description="Disordered" evidence="1">
    <location>
        <begin position="45"/>
        <end position="119"/>
    </location>
</feature>